<name>A0ACC0C7F8_CATRO</name>
<evidence type="ECO:0000313" key="1">
    <source>
        <dbReference type="EMBL" id="KAI5680884.1"/>
    </source>
</evidence>
<comment type="caution">
    <text evidence="1">The sequence shown here is derived from an EMBL/GenBank/DDBJ whole genome shotgun (WGS) entry which is preliminary data.</text>
</comment>
<organism evidence="1 2">
    <name type="scientific">Catharanthus roseus</name>
    <name type="common">Madagascar periwinkle</name>
    <name type="synonym">Vinca rosea</name>
    <dbReference type="NCBI Taxonomy" id="4058"/>
    <lineage>
        <taxon>Eukaryota</taxon>
        <taxon>Viridiplantae</taxon>
        <taxon>Streptophyta</taxon>
        <taxon>Embryophyta</taxon>
        <taxon>Tracheophyta</taxon>
        <taxon>Spermatophyta</taxon>
        <taxon>Magnoliopsida</taxon>
        <taxon>eudicotyledons</taxon>
        <taxon>Gunneridae</taxon>
        <taxon>Pentapetalae</taxon>
        <taxon>asterids</taxon>
        <taxon>lamiids</taxon>
        <taxon>Gentianales</taxon>
        <taxon>Apocynaceae</taxon>
        <taxon>Rauvolfioideae</taxon>
        <taxon>Vinceae</taxon>
        <taxon>Catharanthinae</taxon>
        <taxon>Catharanthus</taxon>
    </lineage>
</organism>
<proteinExistence type="predicted"/>
<reference evidence="2" key="1">
    <citation type="journal article" date="2023" name="Nat. Plants">
        <title>Single-cell RNA sequencing provides a high-resolution roadmap for understanding the multicellular compartmentation of specialized metabolism.</title>
        <authorList>
            <person name="Sun S."/>
            <person name="Shen X."/>
            <person name="Li Y."/>
            <person name="Li Y."/>
            <person name="Wang S."/>
            <person name="Li R."/>
            <person name="Zhang H."/>
            <person name="Shen G."/>
            <person name="Guo B."/>
            <person name="Wei J."/>
            <person name="Xu J."/>
            <person name="St-Pierre B."/>
            <person name="Chen S."/>
            <person name="Sun C."/>
        </authorList>
    </citation>
    <scope>NUCLEOTIDE SEQUENCE [LARGE SCALE GENOMIC DNA]</scope>
</reference>
<dbReference type="Proteomes" id="UP001060085">
    <property type="component" value="Linkage Group LG01"/>
</dbReference>
<evidence type="ECO:0000313" key="2">
    <source>
        <dbReference type="Proteomes" id="UP001060085"/>
    </source>
</evidence>
<protein>
    <submittedName>
        <fullName evidence="1">Uncharacterized protein</fullName>
    </submittedName>
</protein>
<sequence>MMEGMCRFKWSPGAIGGKESTNLGFDHIYHKPIRPSRSFVAEPANDEVFAQITLIPEDAQDHLPLTEYPGLRPPQIPEPKFFSFSKDMNQQTPSQELKAKDLHVIEWTFKQFDSPLSILKICLFPCINAFSQSPKSSQPKRHLFTTGWSNFVNSKGLVAGDSFVFLRGENGELRVGIRRLSRPCISKPSSCFPSESVGGVLATIEPLGASIPLTLVPPVESKRKCKTSRTQVQKRRKKCMKHLGEMTKELAQPIMLSSESARKNHADMSLSLLWRPMTSAKILAYKD</sequence>
<keyword evidence="2" id="KW-1185">Reference proteome</keyword>
<dbReference type="EMBL" id="CM044701">
    <property type="protein sequence ID" value="KAI5680884.1"/>
    <property type="molecule type" value="Genomic_DNA"/>
</dbReference>
<accession>A0ACC0C7F8</accession>
<gene>
    <name evidence="1" type="ORF">M9H77_02111</name>
</gene>